<evidence type="ECO:0000313" key="2">
    <source>
        <dbReference type="Proteomes" id="UP000004069"/>
    </source>
</evidence>
<reference evidence="1 2" key="1">
    <citation type="submission" date="2010-04" db="EMBL/GenBank/DDBJ databases">
        <authorList>
            <person name="Muzny D."/>
            <person name="Qin X."/>
            <person name="Deng J."/>
            <person name="Jiang H."/>
            <person name="Liu Y."/>
            <person name="Qu J."/>
            <person name="Song X.-Z."/>
            <person name="Zhang L."/>
            <person name="Thornton R."/>
            <person name="Coyle M."/>
            <person name="Francisco L."/>
            <person name="Jackson L."/>
            <person name="Javaid M."/>
            <person name="Korchina V."/>
            <person name="Kovar C."/>
            <person name="Mata R."/>
            <person name="Mathew T."/>
            <person name="Ngo R."/>
            <person name="Nguyen L."/>
            <person name="Nguyen N."/>
            <person name="Okwuonu G."/>
            <person name="Ongeri F."/>
            <person name="Pham C."/>
            <person name="Simmons D."/>
            <person name="Wilczek-Boney K."/>
            <person name="Hale W."/>
            <person name="Jakkamsetti A."/>
            <person name="Pham P."/>
            <person name="Ruth R."/>
            <person name="San Lucas F."/>
            <person name="Warren J."/>
            <person name="Zhang J."/>
            <person name="Zhao Z."/>
            <person name="Zhou C."/>
            <person name="Zhu D."/>
            <person name="Lee S."/>
            <person name="Bess C."/>
            <person name="Blankenburg K."/>
            <person name="Forbes L."/>
            <person name="Fu Q."/>
            <person name="Gubbala S."/>
            <person name="Hirani K."/>
            <person name="Jayaseelan J.C."/>
            <person name="Lara F."/>
            <person name="Munidasa M."/>
            <person name="Palculict T."/>
            <person name="Patil S."/>
            <person name="Pu L.-L."/>
            <person name="Saada N."/>
            <person name="Tang L."/>
            <person name="Weissenberger G."/>
            <person name="Zhu Y."/>
            <person name="Hemphill L."/>
            <person name="Shang Y."/>
            <person name="Youmans B."/>
            <person name="Ayvaz T."/>
            <person name="Ross M."/>
            <person name="Santibanez J."/>
            <person name="Aqrawi P."/>
            <person name="Gross S."/>
            <person name="Joshi V."/>
            <person name="Fowler G."/>
            <person name="Nazareth L."/>
            <person name="Reid J."/>
            <person name="Worley K."/>
            <person name="Petrosino J."/>
            <person name="Highlander S."/>
            <person name="Gibbs R."/>
        </authorList>
    </citation>
    <scope>NUCLEOTIDE SEQUENCE [LARGE SCALE GENOMIC DNA]</scope>
    <source>
        <strain evidence="1 2">DSM 11664</strain>
    </source>
</reference>
<dbReference type="Proteomes" id="UP000004069">
    <property type="component" value="Unassembled WGS sequence"/>
</dbReference>
<dbReference type="Pfam" id="PF19673">
    <property type="entry name" value="DUF6176"/>
    <property type="match status" value="1"/>
</dbReference>
<evidence type="ECO:0000313" key="1">
    <source>
        <dbReference type="EMBL" id="EFG55242.1"/>
    </source>
</evidence>
<sequence length="77" mass="8938">MDFLNSHHEDTIGTMAAENMFVETVFAEKAQDGYMYFYWYSIQGEDGQPVEESENYIDKSIMNTGMNVSMKHIDQLI</sequence>
<comment type="caution">
    <text evidence="1">The sequence shown here is derived from an EMBL/GenBank/DDBJ whole genome shotgun (WGS) entry which is preliminary data.</text>
</comment>
<dbReference type="AlphaFoldDB" id="D4YU96"/>
<gene>
    <name evidence="1" type="ORF">HMPREF0493_1107</name>
</gene>
<proteinExistence type="predicted"/>
<protein>
    <submittedName>
        <fullName evidence="1">Uncharacterized protein</fullName>
    </submittedName>
</protein>
<dbReference type="InterPro" id="IPR046174">
    <property type="entry name" value="DUF6176"/>
</dbReference>
<organism evidence="1 2">
    <name type="scientific">Lactobacillus amylolyticus DSM 11664</name>
    <dbReference type="NCBI Taxonomy" id="585524"/>
    <lineage>
        <taxon>Bacteria</taxon>
        <taxon>Bacillati</taxon>
        <taxon>Bacillota</taxon>
        <taxon>Bacilli</taxon>
        <taxon>Lactobacillales</taxon>
        <taxon>Lactobacillaceae</taxon>
        <taxon>Lactobacillus</taxon>
    </lineage>
</organism>
<keyword evidence="2" id="KW-1185">Reference proteome</keyword>
<accession>D4YU96</accession>
<name>D4YU96_9LACO</name>
<dbReference type="EMBL" id="ADNY01000042">
    <property type="protein sequence ID" value="EFG55242.1"/>
    <property type="molecule type" value="Genomic_DNA"/>
</dbReference>